<feature type="non-terminal residue" evidence="2">
    <location>
        <position position="1"/>
    </location>
</feature>
<name>A0AAV7R394_PLEWA</name>
<reference evidence="2" key="1">
    <citation type="journal article" date="2022" name="bioRxiv">
        <title>Sequencing and chromosome-scale assembly of the giantPleurodeles waltlgenome.</title>
        <authorList>
            <person name="Brown T."/>
            <person name="Elewa A."/>
            <person name="Iarovenko S."/>
            <person name="Subramanian E."/>
            <person name="Araus A.J."/>
            <person name="Petzold A."/>
            <person name="Susuki M."/>
            <person name="Suzuki K.-i.T."/>
            <person name="Hayashi T."/>
            <person name="Toyoda A."/>
            <person name="Oliveira C."/>
            <person name="Osipova E."/>
            <person name="Leigh N.D."/>
            <person name="Simon A."/>
            <person name="Yun M.H."/>
        </authorList>
    </citation>
    <scope>NUCLEOTIDE SEQUENCE</scope>
    <source>
        <strain evidence="2">20211129_DDA</strain>
        <tissue evidence="2">Liver</tissue>
    </source>
</reference>
<organism evidence="2 3">
    <name type="scientific">Pleurodeles waltl</name>
    <name type="common">Iberian ribbed newt</name>
    <dbReference type="NCBI Taxonomy" id="8319"/>
    <lineage>
        <taxon>Eukaryota</taxon>
        <taxon>Metazoa</taxon>
        <taxon>Chordata</taxon>
        <taxon>Craniata</taxon>
        <taxon>Vertebrata</taxon>
        <taxon>Euteleostomi</taxon>
        <taxon>Amphibia</taxon>
        <taxon>Batrachia</taxon>
        <taxon>Caudata</taxon>
        <taxon>Salamandroidea</taxon>
        <taxon>Salamandridae</taxon>
        <taxon>Pleurodelinae</taxon>
        <taxon>Pleurodeles</taxon>
    </lineage>
</organism>
<keyword evidence="3" id="KW-1185">Reference proteome</keyword>
<sequence>SLLLRRLAGGRACLAALPKQFPPWNPLPARRSGSRASSAAASRAPLRERRANPSWTGTTASDTSSRASGAPTMT</sequence>
<evidence type="ECO:0000256" key="1">
    <source>
        <dbReference type="SAM" id="MobiDB-lite"/>
    </source>
</evidence>
<feature type="compositionally biased region" description="Low complexity" evidence="1">
    <location>
        <begin position="29"/>
        <end position="44"/>
    </location>
</feature>
<feature type="compositionally biased region" description="Polar residues" evidence="1">
    <location>
        <begin position="53"/>
        <end position="74"/>
    </location>
</feature>
<protein>
    <submittedName>
        <fullName evidence="2">Uncharacterized protein</fullName>
    </submittedName>
</protein>
<dbReference type="Proteomes" id="UP001066276">
    <property type="component" value="Chromosome 6"/>
</dbReference>
<proteinExistence type="predicted"/>
<dbReference type="AlphaFoldDB" id="A0AAV7R394"/>
<feature type="non-terminal residue" evidence="2">
    <location>
        <position position="74"/>
    </location>
</feature>
<evidence type="ECO:0000313" key="2">
    <source>
        <dbReference type="EMBL" id="KAJ1146162.1"/>
    </source>
</evidence>
<accession>A0AAV7R394</accession>
<feature type="region of interest" description="Disordered" evidence="1">
    <location>
        <begin position="18"/>
        <end position="74"/>
    </location>
</feature>
<comment type="caution">
    <text evidence="2">The sequence shown here is derived from an EMBL/GenBank/DDBJ whole genome shotgun (WGS) entry which is preliminary data.</text>
</comment>
<gene>
    <name evidence="2" type="ORF">NDU88_012443</name>
</gene>
<dbReference type="EMBL" id="JANPWB010000010">
    <property type="protein sequence ID" value="KAJ1146162.1"/>
    <property type="molecule type" value="Genomic_DNA"/>
</dbReference>
<evidence type="ECO:0000313" key="3">
    <source>
        <dbReference type="Proteomes" id="UP001066276"/>
    </source>
</evidence>